<dbReference type="HOGENOM" id="CLU_000445_88_2_11"/>
<dbReference type="InterPro" id="IPR037923">
    <property type="entry name" value="HTH-like"/>
</dbReference>
<organism evidence="5 6">
    <name type="scientific">Streptomyces himastatinicus ATCC 53653</name>
    <dbReference type="NCBI Taxonomy" id="457427"/>
    <lineage>
        <taxon>Bacteria</taxon>
        <taxon>Bacillati</taxon>
        <taxon>Actinomycetota</taxon>
        <taxon>Actinomycetes</taxon>
        <taxon>Kitasatosporales</taxon>
        <taxon>Streptomycetaceae</taxon>
        <taxon>Streptomyces</taxon>
        <taxon>Streptomyces violaceusniger group</taxon>
    </lineage>
</organism>
<dbReference type="Gene3D" id="2.60.120.10">
    <property type="entry name" value="Jelly Rolls"/>
    <property type="match status" value="1"/>
</dbReference>
<evidence type="ECO:0000313" key="5">
    <source>
        <dbReference type="EMBL" id="EFL28670.1"/>
    </source>
</evidence>
<reference evidence="5 6" key="1">
    <citation type="submission" date="2009-02" db="EMBL/GenBank/DDBJ databases">
        <title>Annotation of Streptomyces hygroscopicus strain ATCC 53653.</title>
        <authorList>
            <consortium name="The Broad Institute Genome Sequencing Platform"/>
            <consortium name="Broad Institute Microbial Sequencing Center"/>
            <person name="Fischbach M."/>
            <person name="Godfrey P."/>
            <person name="Ward D."/>
            <person name="Young S."/>
            <person name="Zeng Q."/>
            <person name="Koehrsen M."/>
            <person name="Alvarado L."/>
            <person name="Berlin A.M."/>
            <person name="Bochicchio J."/>
            <person name="Borenstein D."/>
            <person name="Chapman S.B."/>
            <person name="Chen Z."/>
            <person name="Engels R."/>
            <person name="Freedman E."/>
            <person name="Gellesch M."/>
            <person name="Goldberg J."/>
            <person name="Griggs A."/>
            <person name="Gujja S."/>
            <person name="Heilman E.R."/>
            <person name="Heiman D.I."/>
            <person name="Hepburn T.A."/>
            <person name="Howarth C."/>
            <person name="Jen D."/>
            <person name="Larson L."/>
            <person name="Lewis B."/>
            <person name="Mehta T."/>
            <person name="Park D."/>
            <person name="Pearson M."/>
            <person name="Richards J."/>
            <person name="Roberts A."/>
            <person name="Saif S."/>
            <person name="Shea T.D."/>
            <person name="Shenoy N."/>
            <person name="Sisk P."/>
            <person name="Stolte C."/>
            <person name="Sykes S.N."/>
            <person name="Thomson T."/>
            <person name="Walk T."/>
            <person name="White J."/>
            <person name="Yandava C."/>
            <person name="Straight P."/>
            <person name="Clardy J."/>
            <person name="Hung D."/>
            <person name="Kolter R."/>
            <person name="Mekalanos J."/>
            <person name="Walker S."/>
            <person name="Walsh C.T."/>
            <person name="Wieland-Brown L.C."/>
            <person name="Haas B."/>
            <person name="Nusbaum C."/>
            <person name="Birren B."/>
        </authorList>
    </citation>
    <scope>NUCLEOTIDE SEQUENCE [LARGE SCALE GENOMIC DNA]</scope>
    <source>
        <strain evidence="5 6">ATCC 53653</strain>
    </source>
</reference>
<sequence length="303" mass="33232">MDRNGHAEVTEVPFRPSVGAPPGAAVLDFPGLLARARGHDLDAYGPLRLSFHQLISVRSGMLRCSVDFTEHRLTEGSWMWVRPGQIHQFRSDLTAAEGTVVLFPSGYLGAATAEAARLHGYAWQVPLVPEGRAGEAVRAARDLLESEYRAMAGPLEAHIEVVRHLVAVLVLRLAHLPGAESGRDPGSEAFRRFRRAVERDFARTHRVDDYAVRLGYSVRTLTRATRAAAGCGAKRFIDDRVLLEAKRLLVHTDLSATAIGERLGFPDATVFTKFFRRRAGETPAGFRARASGTGGPEPSQRYT</sequence>
<dbReference type="SMART" id="SM00342">
    <property type="entry name" value="HTH_ARAC"/>
    <property type="match status" value="1"/>
</dbReference>
<dbReference type="RefSeq" id="WP_009720467.1">
    <property type="nucleotide sequence ID" value="NZ_GG657754.1"/>
</dbReference>
<dbReference type="Pfam" id="PF02311">
    <property type="entry name" value="AraC_binding"/>
    <property type="match status" value="1"/>
</dbReference>
<gene>
    <name evidence="5" type="ORF">SSOG_08384</name>
</gene>
<dbReference type="PROSITE" id="PS01124">
    <property type="entry name" value="HTH_ARAC_FAMILY_2"/>
    <property type="match status" value="1"/>
</dbReference>
<dbReference type="InterPro" id="IPR018060">
    <property type="entry name" value="HTH_AraC"/>
</dbReference>
<dbReference type="Proteomes" id="UP000003963">
    <property type="component" value="Unassembled WGS sequence"/>
</dbReference>
<evidence type="ECO:0000313" key="6">
    <source>
        <dbReference type="Proteomes" id="UP000003963"/>
    </source>
</evidence>
<dbReference type="SUPFAM" id="SSF46689">
    <property type="entry name" value="Homeodomain-like"/>
    <property type="match status" value="1"/>
</dbReference>
<dbReference type="GO" id="GO:0003700">
    <property type="term" value="F:DNA-binding transcription factor activity"/>
    <property type="evidence" value="ECO:0007669"/>
    <property type="project" value="InterPro"/>
</dbReference>
<keyword evidence="3" id="KW-0804">Transcription</keyword>
<dbReference type="InterPro" id="IPR009057">
    <property type="entry name" value="Homeodomain-like_sf"/>
</dbReference>
<dbReference type="Pfam" id="PF12833">
    <property type="entry name" value="HTH_18"/>
    <property type="match status" value="1"/>
</dbReference>
<dbReference type="SUPFAM" id="SSF51215">
    <property type="entry name" value="Regulatory protein AraC"/>
    <property type="match status" value="1"/>
</dbReference>
<dbReference type="InterPro" id="IPR014710">
    <property type="entry name" value="RmlC-like_jellyroll"/>
</dbReference>
<dbReference type="InterPro" id="IPR003313">
    <property type="entry name" value="AraC-bd"/>
</dbReference>
<feature type="domain" description="HTH araC/xylS-type" evidence="4">
    <location>
        <begin position="191"/>
        <end position="289"/>
    </location>
</feature>
<dbReference type="EMBL" id="GG657754">
    <property type="protein sequence ID" value="EFL28670.1"/>
    <property type="molecule type" value="Genomic_DNA"/>
</dbReference>
<proteinExistence type="predicted"/>
<dbReference type="OrthoDB" id="9799345at2"/>
<evidence type="ECO:0000256" key="1">
    <source>
        <dbReference type="ARBA" id="ARBA00023015"/>
    </source>
</evidence>
<keyword evidence="1" id="KW-0805">Transcription regulation</keyword>
<accession>D9WWP4</accession>
<evidence type="ECO:0000256" key="3">
    <source>
        <dbReference type="ARBA" id="ARBA00023163"/>
    </source>
</evidence>
<evidence type="ECO:0000259" key="4">
    <source>
        <dbReference type="PROSITE" id="PS01124"/>
    </source>
</evidence>
<keyword evidence="2" id="KW-0238">DNA-binding</keyword>
<dbReference type="Gene3D" id="1.10.10.60">
    <property type="entry name" value="Homeodomain-like"/>
    <property type="match status" value="1"/>
</dbReference>
<evidence type="ECO:0000256" key="2">
    <source>
        <dbReference type="ARBA" id="ARBA00023125"/>
    </source>
</evidence>
<dbReference type="PANTHER" id="PTHR43280:SF32">
    <property type="entry name" value="TRANSCRIPTIONAL REGULATORY PROTEIN"/>
    <property type="match status" value="1"/>
</dbReference>
<dbReference type="PANTHER" id="PTHR43280">
    <property type="entry name" value="ARAC-FAMILY TRANSCRIPTIONAL REGULATOR"/>
    <property type="match status" value="1"/>
</dbReference>
<protein>
    <submittedName>
        <fullName evidence="5">Transcriptional regulator</fullName>
    </submittedName>
</protein>
<name>D9WWP4_9ACTN</name>
<dbReference type="STRING" id="457427.SSOG_08384"/>
<dbReference type="AlphaFoldDB" id="D9WWP4"/>
<keyword evidence="6" id="KW-1185">Reference proteome</keyword>
<dbReference type="GO" id="GO:0043565">
    <property type="term" value="F:sequence-specific DNA binding"/>
    <property type="evidence" value="ECO:0007669"/>
    <property type="project" value="InterPro"/>
</dbReference>